<dbReference type="InterPro" id="IPR017342">
    <property type="entry name" value="S-AdoMet-dep_Met_synth_prd"/>
</dbReference>
<dbReference type="InterPro" id="IPR037010">
    <property type="entry name" value="VitB12-dep_Met_synth_activ_sf"/>
</dbReference>
<proteinExistence type="predicted"/>
<accession>A0A9E2KCJ1</accession>
<dbReference type="EMBL" id="JAHLFQ010000183">
    <property type="protein sequence ID" value="MBU3804670.1"/>
    <property type="molecule type" value="Genomic_DNA"/>
</dbReference>
<organism evidence="2 3">
    <name type="scientific">Candidatus Cellulosilyticum pullistercoris</name>
    <dbReference type="NCBI Taxonomy" id="2838521"/>
    <lineage>
        <taxon>Bacteria</taxon>
        <taxon>Bacillati</taxon>
        <taxon>Bacillota</taxon>
        <taxon>Clostridia</taxon>
        <taxon>Lachnospirales</taxon>
        <taxon>Cellulosilyticaceae</taxon>
        <taxon>Cellulosilyticum</taxon>
    </lineage>
</organism>
<dbReference type="SUPFAM" id="SSF56507">
    <property type="entry name" value="Methionine synthase activation domain-like"/>
    <property type="match status" value="1"/>
</dbReference>
<dbReference type="AlphaFoldDB" id="A0A9E2KCJ1"/>
<evidence type="ECO:0000313" key="2">
    <source>
        <dbReference type="EMBL" id="MBU3804670.1"/>
    </source>
</evidence>
<sequence length="232" mass="25866">LQVITQVMINEALRYIGMPSKAKMVDQMEMAELSMHHKVEEGFKYLNQIASPRVIYQVVDITLEKEKVILEGTHCSIQSKDLEKLLANSKRCVLMAATLGMEVDKQISLKQKVDMLEAVILDACASVLIDKVCDEAEADIIKTLKENEFLTMRFSPGYGDVPLEASSDLINLLQGTKRIGLSLTRSYMLVPTKSVTAMIGISNQKENRQKSCGSCNLVKTCAYRKRGEQCGL</sequence>
<reference evidence="2" key="2">
    <citation type="submission" date="2021-04" db="EMBL/GenBank/DDBJ databases">
        <authorList>
            <person name="Gilroy R."/>
        </authorList>
    </citation>
    <scope>NUCLEOTIDE SEQUENCE</scope>
    <source>
        <strain evidence="2">B5-657</strain>
    </source>
</reference>
<dbReference type="Gene3D" id="3.40.109.40">
    <property type="match status" value="1"/>
</dbReference>
<dbReference type="GO" id="GO:0008705">
    <property type="term" value="F:methionine synthase activity"/>
    <property type="evidence" value="ECO:0007669"/>
    <property type="project" value="InterPro"/>
</dbReference>
<reference evidence="2" key="1">
    <citation type="journal article" date="2021" name="PeerJ">
        <title>Extensive microbial diversity within the chicken gut microbiome revealed by metagenomics and culture.</title>
        <authorList>
            <person name="Gilroy R."/>
            <person name="Ravi A."/>
            <person name="Getino M."/>
            <person name="Pursley I."/>
            <person name="Horton D.L."/>
            <person name="Alikhan N.F."/>
            <person name="Baker D."/>
            <person name="Gharbi K."/>
            <person name="Hall N."/>
            <person name="Watson M."/>
            <person name="Adriaenssens E.M."/>
            <person name="Foster-Nyarko E."/>
            <person name="Jarju S."/>
            <person name="Secka A."/>
            <person name="Antonio M."/>
            <person name="Oren A."/>
            <person name="Chaudhuri R.R."/>
            <person name="La Ragione R."/>
            <person name="Hildebrand F."/>
            <person name="Pallen M.J."/>
        </authorList>
    </citation>
    <scope>NUCLEOTIDE SEQUENCE</scope>
    <source>
        <strain evidence="2">B5-657</strain>
    </source>
</reference>
<dbReference type="Pfam" id="PF02965">
    <property type="entry name" value="Met_synt_B12"/>
    <property type="match status" value="1"/>
</dbReference>
<evidence type="ECO:0000259" key="1">
    <source>
        <dbReference type="Pfam" id="PF02965"/>
    </source>
</evidence>
<feature type="domain" description="AdoMet activation" evidence="1">
    <location>
        <begin position="137"/>
        <end position="204"/>
    </location>
</feature>
<dbReference type="InterPro" id="IPR004223">
    <property type="entry name" value="VitB12-dep_Met_synth_activ_dom"/>
</dbReference>
<gene>
    <name evidence="2" type="ORF">H9872_07930</name>
</gene>
<evidence type="ECO:0000313" key="3">
    <source>
        <dbReference type="Proteomes" id="UP000824229"/>
    </source>
</evidence>
<comment type="caution">
    <text evidence="2">The sequence shown here is derived from an EMBL/GenBank/DDBJ whole genome shotgun (WGS) entry which is preliminary data.</text>
</comment>
<feature type="non-terminal residue" evidence="2">
    <location>
        <position position="1"/>
    </location>
</feature>
<name>A0A9E2KCJ1_9FIRM</name>
<dbReference type="PIRSF" id="PIRSF037984">
    <property type="entry name" value="Met_synth_TM0269_prd"/>
    <property type="match status" value="1"/>
</dbReference>
<protein>
    <recommendedName>
        <fullName evidence="1">AdoMet activation domain-containing protein</fullName>
    </recommendedName>
</protein>
<dbReference type="Proteomes" id="UP000824229">
    <property type="component" value="Unassembled WGS sequence"/>
</dbReference>